<organism evidence="18 19">
    <name type="scientific">Virgibacillus salarius</name>
    <dbReference type="NCBI Taxonomy" id="447199"/>
    <lineage>
        <taxon>Bacteria</taxon>
        <taxon>Bacillati</taxon>
        <taxon>Bacillota</taxon>
        <taxon>Bacilli</taxon>
        <taxon>Bacillales</taxon>
        <taxon>Bacillaceae</taxon>
        <taxon>Virgibacillus</taxon>
    </lineage>
</organism>
<evidence type="ECO:0000256" key="3">
    <source>
        <dbReference type="ARBA" id="ARBA00012438"/>
    </source>
</evidence>
<evidence type="ECO:0000256" key="9">
    <source>
        <dbReference type="ARBA" id="ARBA00022777"/>
    </source>
</evidence>
<proteinExistence type="predicted"/>
<dbReference type="Gene3D" id="1.10.287.130">
    <property type="match status" value="1"/>
</dbReference>
<dbReference type="SMART" id="SM00388">
    <property type="entry name" value="HisKA"/>
    <property type="match status" value="1"/>
</dbReference>
<comment type="subcellular location">
    <subcellularLocation>
        <location evidence="2">Cell membrane</location>
        <topology evidence="2">Multi-pass membrane protein</topology>
    </subcellularLocation>
</comment>
<keyword evidence="12" id="KW-0902">Two-component regulatory system</keyword>
<keyword evidence="13 15" id="KW-0472">Membrane</keyword>
<evidence type="ECO:0000259" key="17">
    <source>
        <dbReference type="PROSITE" id="PS50885"/>
    </source>
</evidence>
<dbReference type="RefSeq" id="WP_166529836.1">
    <property type="nucleotide sequence ID" value="NZ_JAGSOT010000003.1"/>
</dbReference>
<dbReference type="GO" id="GO:0005524">
    <property type="term" value="F:ATP binding"/>
    <property type="evidence" value="ECO:0007669"/>
    <property type="project" value="UniProtKB-KW"/>
</dbReference>
<dbReference type="InterPro" id="IPR005467">
    <property type="entry name" value="His_kinase_dom"/>
</dbReference>
<evidence type="ECO:0000256" key="2">
    <source>
        <dbReference type="ARBA" id="ARBA00004651"/>
    </source>
</evidence>
<evidence type="ECO:0000256" key="11">
    <source>
        <dbReference type="ARBA" id="ARBA00022989"/>
    </source>
</evidence>
<keyword evidence="5" id="KW-0597">Phosphoprotein</keyword>
<keyword evidence="11 15" id="KW-1133">Transmembrane helix</keyword>
<dbReference type="AlphaFoldDB" id="A0A941I9T2"/>
<keyword evidence="19" id="KW-1185">Reference proteome</keyword>
<comment type="catalytic activity">
    <reaction evidence="1">
        <text>ATP + protein L-histidine = ADP + protein N-phospho-L-histidine.</text>
        <dbReference type="EC" id="2.7.13.3"/>
    </reaction>
</comment>
<keyword evidence="7 15" id="KW-0812">Transmembrane</keyword>
<dbReference type="InterPro" id="IPR036890">
    <property type="entry name" value="HATPase_C_sf"/>
</dbReference>
<comment type="caution">
    <text evidence="18">The sequence shown here is derived from an EMBL/GenBank/DDBJ whole genome shotgun (WGS) entry which is preliminary data.</text>
</comment>
<dbReference type="CDD" id="cd06225">
    <property type="entry name" value="HAMP"/>
    <property type="match status" value="1"/>
</dbReference>
<dbReference type="PANTHER" id="PTHR45528">
    <property type="entry name" value="SENSOR HISTIDINE KINASE CPXA"/>
    <property type="match status" value="1"/>
</dbReference>
<dbReference type="PROSITE" id="PS50885">
    <property type="entry name" value="HAMP"/>
    <property type="match status" value="1"/>
</dbReference>
<evidence type="ECO:0000256" key="7">
    <source>
        <dbReference type="ARBA" id="ARBA00022692"/>
    </source>
</evidence>
<evidence type="ECO:0000256" key="13">
    <source>
        <dbReference type="ARBA" id="ARBA00023136"/>
    </source>
</evidence>
<name>A0A941I9T2_9BACI</name>
<dbReference type="CDD" id="cd00082">
    <property type="entry name" value="HisKA"/>
    <property type="match status" value="1"/>
</dbReference>
<dbReference type="InterPro" id="IPR003661">
    <property type="entry name" value="HisK_dim/P_dom"/>
</dbReference>
<reference evidence="18" key="1">
    <citation type="submission" date="2021-04" db="EMBL/GenBank/DDBJ databases">
        <title>Isolation and polyphasic classification of algal microorganism.</title>
        <authorList>
            <person name="Wang S."/>
        </authorList>
    </citation>
    <scope>NUCLEOTIDE SEQUENCE</scope>
    <source>
        <strain evidence="18">720a</strain>
    </source>
</reference>
<keyword evidence="9" id="KW-0418">Kinase</keyword>
<evidence type="ECO:0000256" key="15">
    <source>
        <dbReference type="SAM" id="Phobius"/>
    </source>
</evidence>
<evidence type="ECO:0000256" key="5">
    <source>
        <dbReference type="ARBA" id="ARBA00022553"/>
    </source>
</evidence>
<dbReference type="Pfam" id="PF02518">
    <property type="entry name" value="HATPase_c"/>
    <property type="match status" value="1"/>
</dbReference>
<evidence type="ECO:0000259" key="16">
    <source>
        <dbReference type="PROSITE" id="PS50109"/>
    </source>
</evidence>
<keyword evidence="14" id="KW-0175">Coiled coil</keyword>
<feature type="coiled-coil region" evidence="14">
    <location>
        <begin position="216"/>
        <end position="243"/>
    </location>
</feature>
<keyword evidence="8" id="KW-0547">Nucleotide-binding</keyword>
<dbReference type="EMBL" id="JAGSOT010000003">
    <property type="protein sequence ID" value="MBR7794702.1"/>
    <property type="molecule type" value="Genomic_DNA"/>
</dbReference>
<feature type="transmembrane region" description="Helical" evidence="15">
    <location>
        <begin position="163"/>
        <end position="185"/>
    </location>
</feature>
<evidence type="ECO:0000256" key="8">
    <source>
        <dbReference type="ARBA" id="ARBA00022741"/>
    </source>
</evidence>
<dbReference type="InterPro" id="IPR003594">
    <property type="entry name" value="HATPase_dom"/>
</dbReference>
<dbReference type="InterPro" id="IPR036097">
    <property type="entry name" value="HisK_dim/P_sf"/>
</dbReference>
<dbReference type="SUPFAM" id="SSF55874">
    <property type="entry name" value="ATPase domain of HSP90 chaperone/DNA topoisomerase II/histidine kinase"/>
    <property type="match status" value="1"/>
</dbReference>
<dbReference type="SMART" id="SM00387">
    <property type="entry name" value="HATPase_c"/>
    <property type="match status" value="1"/>
</dbReference>
<dbReference type="FunFam" id="3.30.565.10:FF:000006">
    <property type="entry name" value="Sensor histidine kinase WalK"/>
    <property type="match status" value="1"/>
</dbReference>
<evidence type="ECO:0000256" key="10">
    <source>
        <dbReference type="ARBA" id="ARBA00022840"/>
    </source>
</evidence>
<feature type="domain" description="Histidine kinase" evidence="16">
    <location>
        <begin position="243"/>
        <end position="459"/>
    </location>
</feature>
<keyword evidence="6" id="KW-0808">Transferase</keyword>
<evidence type="ECO:0000256" key="4">
    <source>
        <dbReference type="ARBA" id="ARBA00022475"/>
    </source>
</evidence>
<evidence type="ECO:0000313" key="18">
    <source>
        <dbReference type="EMBL" id="MBR7794702.1"/>
    </source>
</evidence>
<dbReference type="GO" id="GO:0005886">
    <property type="term" value="C:plasma membrane"/>
    <property type="evidence" value="ECO:0007669"/>
    <property type="project" value="UniProtKB-SubCell"/>
</dbReference>
<dbReference type="Gene3D" id="3.30.565.10">
    <property type="entry name" value="Histidine kinase-like ATPase, C-terminal domain"/>
    <property type="match status" value="1"/>
</dbReference>
<dbReference type="Proteomes" id="UP000675284">
    <property type="component" value="Unassembled WGS sequence"/>
</dbReference>
<dbReference type="SUPFAM" id="SSF158472">
    <property type="entry name" value="HAMP domain-like"/>
    <property type="match status" value="1"/>
</dbReference>
<dbReference type="PRINTS" id="PR00344">
    <property type="entry name" value="BCTRLSENSOR"/>
</dbReference>
<evidence type="ECO:0000256" key="12">
    <source>
        <dbReference type="ARBA" id="ARBA00023012"/>
    </source>
</evidence>
<dbReference type="InterPro" id="IPR004358">
    <property type="entry name" value="Sig_transdc_His_kin-like_C"/>
</dbReference>
<dbReference type="SUPFAM" id="SSF47384">
    <property type="entry name" value="Homodimeric domain of signal transducing histidine kinase"/>
    <property type="match status" value="1"/>
</dbReference>
<accession>A0A941I9T2</accession>
<keyword evidence="4" id="KW-1003">Cell membrane</keyword>
<dbReference type="CDD" id="cd00075">
    <property type="entry name" value="HATPase"/>
    <property type="match status" value="1"/>
</dbReference>
<evidence type="ECO:0000256" key="1">
    <source>
        <dbReference type="ARBA" id="ARBA00000085"/>
    </source>
</evidence>
<dbReference type="FunFam" id="1.10.287.130:FF:000001">
    <property type="entry name" value="Two-component sensor histidine kinase"/>
    <property type="match status" value="1"/>
</dbReference>
<dbReference type="GO" id="GO:0000155">
    <property type="term" value="F:phosphorelay sensor kinase activity"/>
    <property type="evidence" value="ECO:0007669"/>
    <property type="project" value="InterPro"/>
</dbReference>
<evidence type="ECO:0000256" key="14">
    <source>
        <dbReference type="SAM" id="Coils"/>
    </source>
</evidence>
<dbReference type="InterPro" id="IPR003660">
    <property type="entry name" value="HAMP_dom"/>
</dbReference>
<dbReference type="Pfam" id="PF00512">
    <property type="entry name" value="HisKA"/>
    <property type="match status" value="1"/>
</dbReference>
<dbReference type="Gene3D" id="6.10.340.10">
    <property type="match status" value="1"/>
</dbReference>
<feature type="transmembrane region" description="Helical" evidence="15">
    <location>
        <begin position="12"/>
        <end position="32"/>
    </location>
</feature>
<gene>
    <name evidence="18" type="ORF">KCX74_01445</name>
</gene>
<dbReference type="PROSITE" id="PS50109">
    <property type="entry name" value="HIS_KIN"/>
    <property type="match status" value="1"/>
</dbReference>
<evidence type="ECO:0000256" key="6">
    <source>
        <dbReference type="ARBA" id="ARBA00022679"/>
    </source>
</evidence>
<keyword evidence="10" id="KW-0067">ATP-binding</keyword>
<protein>
    <recommendedName>
        <fullName evidence="3">histidine kinase</fullName>
        <ecNumber evidence="3">2.7.13.3</ecNumber>
    </recommendedName>
</protein>
<dbReference type="EC" id="2.7.13.3" evidence="3"/>
<dbReference type="Pfam" id="PF00672">
    <property type="entry name" value="HAMP"/>
    <property type="match status" value="1"/>
</dbReference>
<dbReference type="InterPro" id="IPR050398">
    <property type="entry name" value="HssS/ArlS-like"/>
</dbReference>
<feature type="domain" description="HAMP" evidence="17">
    <location>
        <begin position="183"/>
        <end position="235"/>
    </location>
</feature>
<evidence type="ECO:0000313" key="19">
    <source>
        <dbReference type="Proteomes" id="UP000675284"/>
    </source>
</evidence>
<sequence length="468" mass="53547">MVNKLSLKIGMLFFFVILIIEGLLYFILYMNLAGERIEEIINNLLARGNTHSEVLEDNFEATTLEHVGLMESASEFVVIITDEAGKILVHSDPVQSEMTEVIERTNYDSIPSEGVVIEERWKDRQFIATDSPITINKEHRGHVFMFAHTNQVKRVLDHLSNQFLFIGIITVVLTIITIFILSRFITLPLMKIKRATEQLSEGNHFIGLHTERRDELGELAQAITSLSNDLDRLKNERNEFLASISHELRTPLTYMKGYADIVYSQALTDADLKEYISIIREETENLSILIKHLFELAKMDQHSFPIRREKVFLKQLVTSIVDLITPVLEKKDVALFVRCPNHISCYIDPNRFQQVLLNILDNANKYSVKGGEIKLEVKDSDRYIEIIVRDQGEGIPKTDLPYVFDRLYRVEKSRSRKNGGSGLGLAIAKEIVEAHDGIIQIYSEQDVGTKVIIKVPKGEVIEECTFNR</sequence>
<dbReference type="PANTHER" id="PTHR45528:SF1">
    <property type="entry name" value="SENSOR HISTIDINE KINASE CPXA"/>
    <property type="match status" value="1"/>
</dbReference>